<evidence type="ECO:0000256" key="1">
    <source>
        <dbReference type="SAM" id="Phobius"/>
    </source>
</evidence>
<evidence type="ECO:0000313" key="2">
    <source>
        <dbReference type="EMBL" id="KAH8094548.1"/>
    </source>
</evidence>
<sequence>MVWSRRPVRSERFMRARIPPRPSPRLSPQTRVSHSSFPSLSVLAKQVPSFSLYFTKKGLIYLFTFAGYMSTNDPRAGVTVFMILWTRITLFILTTAKSQTRWRRWRRMVVMVPRIASQPRTRTQQRPSTSLLQIQQRRVVR</sequence>
<dbReference type="AlphaFoldDB" id="A0A8K0XMU4"/>
<name>A0A8K0XMU4_9AGAR</name>
<feature type="transmembrane region" description="Helical" evidence="1">
    <location>
        <begin position="50"/>
        <end position="70"/>
    </location>
</feature>
<keyword evidence="1" id="KW-1133">Transmembrane helix</keyword>
<keyword evidence="3" id="KW-1185">Reference proteome</keyword>
<comment type="caution">
    <text evidence="2">The sequence shown here is derived from an EMBL/GenBank/DDBJ whole genome shotgun (WGS) entry which is preliminary data.</text>
</comment>
<accession>A0A8K0XMU4</accession>
<evidence type="ECO:0000313" key="3">
    <source>
        <dbReference type="Proteomes" id="UP000813824"/>
    </source>
</evidence>
<organism evidence="2 3">
    <name type="scientific">Cristinia sonorae</name>
    <dbReference type="NCBI Taxonomy" id="1940300"/>
    <lineage>
        <taxon>Eukaryota</taxon>
        <taxon>Fungi</taxon>
        <taxon>Dikarya</taxon>
        <taxon>Basidiomycota</taxon>
        <taxon>Agaricomycotina</taxon>
        <taxon>Agaricomycetes</taxon>
        <taxon>Agaricomycetidae</taxon>
        <taxon>Agaricales</taxon>
        <taxon>Pleurotineae</taxon>
        <taxon>Stephanosporaceae</taxon>
        <taxon>Cristinia</taxon>
    </lineage>
</organism>
<gene>
    <name evidence="2" type="ORF">BXZ70DRAFT_364239</name>
</gene>
<dbReference type="EMBL" id="JAEVFJ010000026">
    <property type="protein sequence ID" value="KAH8094548.1"/>
    <property type="molecule type" value="Genomic_DNA"/>
</dbReference>
<reference evidence="2" key="1">
    <citation type="journal article" date="2021" name="New Phytol.">
        <title>Evolutionary innovations through gain and loss of genes in the ectomycorrhizal Boletales.</title>
        <authorList>
            <person name="Wu G."/>
            <person name="Miyauchi S."/>
            <person name="Morin E."/>
            <person name="Kuo A."/>
            <person name="Drula E."/>
            <person name="Varga T."/>
            <person name="Kohler A."/>
            <person name="Feng B."/>
            <person name="Cao Y."/>
            <person name="Lipzen A."/>
            <person name="Daum C."/>
            <person name="Hundley H."/>
            <person name="Pangilinan J."/>
            <person name="Johnson J."/>
            <person name="Barry K."/>
            <person name="LaButti K."/>
            <person name="Ng V."/>
            <person name="Ahrendt S."/>
            <person name="Min B."/>
            <person name="Choi I.G."/>
            <person name="Park H."/>
            <person name="Plett J.M."/>
            <person name="Magnuson J."/>
            <person name="Spatafora J.W."/>
            <person name="Nagy L.G."/>
            <person name="Henrissat B."/>
            <person name="Grigoriev I.V."/>
            <person name="Yang Z.L."/>
            <person name="Xu J."/>
            <person name="Martin F.M."/>
        </authorList>
    </citation>
    <scope>NUCLEOTIDE SEQUENCE</scope>
    <source>
        <strain evidence="2">KKN 215</strain>
    </source>
</reference>
<dbReference type="Proteomes" id="UP000813824">
    <property type="component" value="Unassembled WGS sequence"/>
</dbReference>
<feature type="transmembrane region" description="Helical" evidence="1">
    <location>
        <begin position="76"/>
        <end position="96"/>
    </location>
</feature>
<proteinExistence type="predicted"/>
<protein>
    <submittedName>
        <fullName evidence="2">Uncharacterized protein</fullName>
    </submittedName>
</protein>
<keyword evidence="1" id="KW-0472">Membrane</keyword>
<keyword evidence="1" id="KW-0812">Transmembrane</keyword>